<sequence length="463" mass="52244">MKEQEPGVRLEETISNIKGQSLEAEETNPLFDPKPTGLHQVSDSQLPLEHTLPPQVTICKAISELVDRTFLGPHLGHILPKHSDHNHALESDPITEGDIPSSVLPLLASSDSPFSISELRLSSFGPSNISQELQLIYIPLTMDEPSTPPIDMCVLSAYGQIDNFFDFLHSNLCNISRQSKLSDEVNEVVSSLVFAASRCGELPELRRMRTLFKQHFGDEFERNNVELQLGNSLNSHMKHNLGKNSVPDDMKLQLTSNIAREYTLSLEPPTHEQNTLCHNASRFSSTNSKSLVTFPCDSYDSSSNRTTLDSSPPIQDTLDSSPPIQDTAIVYLDDMENQLSNKEDFRGKNEINGLDSWDRNVRSKSFVKKSLAQRHNALIKKDEACIKYNGLLRENRVNYQNMIVKGDISMHNSCNSRHDHQGEIEEDEESKPRLSYVHPKLPDYDELVATFTVQERVCEEQFK</sequence>
<reference evidence="1 2" key="1">
    <citation type="journal article" date="2022" name="Plant J.">
        <title>Chromosome-level genome of Camellia lanceoleosa provides a valuable resource for understanding genome evolution and self-incompatibility.</title>
        <authorList>
            <person name="Gong W."/>
            <person name="Xiao S."/>
            <person name="Wang L."/>
            <person name="Liao Z."/>
            <person name="Chang Y."/>
            <person name="Mo W."/>
            <person name="Hu G."/>
            <person name="Li W."/>
            <person name="Zhao G."/>
            <person name="Zhu H."/>
            <person name="Hu X."/>
            <person name="Ji K."/>
            <person name="Xiang X."/>
            <person name="Song Q."/>
            <person name="Yuan D."/>
            <person name="Jin S."/>
            <person name="Zhang L."/>
        </authorList>
    </citation>
    <scope>NUCLEOTIDE SEQUENCE [LARGE SCALE GENOMIC DNA]</scope>
    <source>
        <strain evidence="1">SQ_2022a</strain>
    </source>
</reference>
<organism evidence="1 2">
    <name type="scientific">Camellia lanceoleosa</name>
    <dbReference type="NCBI Taxonomy" id="1840588"/>
    <lineage>
        <taxon>Eukaryota</taxon>
        <taxon>Viridiplantae</taxon>
        <taxon>Streptophyta</taxon>
        <taxon>Embryophyta</taxon>
        <taxon>Tracheophyta</taxon>
        <taxon>Spermatophyta</taxon>
        <taxon>Magnoliopsida</taxon>
        <taxon>eudicotyledons</taxon>
        <taxon>Gunneridae</taxon>
        <taxon>Pentapetalae</taxon>
        <taxon>asterids</taxon>
        <taxon>Ericales</taxon>
        <taxon>Theaceae</taxon>
        <taxon>Camellia</taxon>
    </lineage>
</organism>
<evidence type="ECO:0000313" key="2">
    <source>
        <dbReference type="Proteomes" id="UP001060215"/>
    </source>
</evidence>
<proteinExistence type="predicted"/>
<name>A0ACC0GXJ7_9ERIC</name>
<protein>
    <submittedName>
        <fullName evidence="1">Uncharacterized protein</fullName>
    </submittedName>
</protein>
<keyword evidence="2" id="KW-1185">Reference proteome</keyword>
<comment type="caution">
    <text evidence="1">The sequence shown here is derived from an EMBL/GenBank/DDBJ whole genome shotgun (WGS) entry which is preliminary data.</text>
</comment>
<evidence type="ECO:0000313" key="1">
    <source>
        <dbReference type="EMBL" id="KAI8005555.1"/>
    </source>
</evidence>
<dbReference type="Proteomes" id="UP001060215">
    <property type="component" value="Chromosome 7"/>
</dbReference>
<gene>
    <name evidence="1" type="ORF">LOK49_LG07G03177</name>
</gene>
<accession>A0ACC0GXJ7</accession>
<dbReference type="EMBL" id="CM045764">
    <property type="protein sequence ID" value="KAI8005555.1"/>
    <property type="molecule type" value="Genomic_DNA"/>
</dbReference>